<evidence type="ECO:0000313" key="3">
    <source>
        <dbReference type="Proteomes" id="UP000736787"/>
    </source>
</evidence>
<feature type="region of interest" description="Disordered" evidence="1">
    <location>
        <begin position="151"/>
        <end position="206"/>
    </location>
</feature>
<organism evidence="2 3">
    <name type="scientific">Phytophthora cactorum</name>
    <dbReference type="NCBI Taxonomy" id="29920"/>
    <lineage>
        <taxon>Eukaryota</taxon>
        <taxon>Sar</taxon>
        <taxon>Stramenopiles</taxon>
        <taxon>Oomycota</taxon>
        <taxon>Peronosporomycetes</taxon>
        <taxon>Peronosporales</taxon>
        <taxon>Peronosporaceae</taxon>
        <taxon>Phytophthora</taxon>
    </lineage>
</organism>
<dbReference type="AlphaFoldDB" id="A0A8T1EAS5"/>
<feature type="compositionally biased region" description="Low complexity" evidence="1">
    <location>
        <begin position="170"/>
        <end position="181"/>
    </location>
</feature>
<dbReference type="EMBL" id="RCMK01000047">
    <property type="protein sequence ID" value="KAG2951753.1"/>
    <property type="molecule type" value="Genomic_DNA"/>
</dbReference>
<evidence type="ECO:0000256" key="1">
    <source>
        <dbReference type="SAM" id="MobiDB-lite"/>
    </source>
</evidence>
<name>A0A8T1EAS5_9STRA</name>
<gene>
    <name evidence="2" type="ORF">PC117_g3348</name>
</gene>
<accession>A0A8T1EAS5</accession>
<protein>
    <submittedName>
        <fullName evidence="2">Uncharacterized protein</fullName>
    </submittedName>
</protein>
<evidence type="ECO:0000313" key="2">
    <source>
        <dbReference type="EMBL" id="KAG2951753.1"/>
    </source>
</evidence>
<feature type="compositionally biased region" description="Basic residues" evidence="1">
    <location>
        <begin position="197"/>
        <end position="206"/>
    </location>
</feature>
<proteinExistence type="predicted"/>
<comment type="caution">
    <text evidence="2">The sequence shown here is derived from an EMBL/GenBank/DDBJ whole genome shotgun (WGS) entry which is preliminary data.</text>
</comment>
<sequence length="206" mass="21812">MRGPPVRRIFRIPTPSAYSVRVLGADGVGIATLARAYTQLVGVSVLDAERPRPPAHASVDNRHFLVRFAQQDCPAALQGVTRVKIGSATVKPGQLKAARSRGFRSFSGPVKVFEVGQAATYCHTEVSSFEHFWASLVTVLAVPPDQADAGQATLVGGGAASPENGPSQASVPTTSRSGTTRRPPDVTVDGDFTIVRNRTKVRQPAV</sequence>
<reference evidence="2" key="1">
    <citation type="submission" date="2018-10" db="EMBL/GenBank/DDBJ databases">
        <title>Effector identification in a new, highly contiguous assembly of the strawberry crown rot pathogen Phytophthora cactorum.</title>
        <authorList>
            <person name="Armitage A.D."/>
            <person name="Nellist C.F."/>
            <person name="Bates H."/>
            <person name="Vickerstaff R.J."/>
            <person name="Harrison R.J."/>
        </authorList>
    </citation>
    <scope>NUCLEOTIDE SEQUENCE</scope>
    <source>
        <strain evidence="2">4040</strain>
    </source>
</reference>
<dbReference type="Proteomes" id="UP000736787">
    <property type="component" value="Unassembled WGS sequence"/>
</dbReference>